<name>A0AC34FZP4_9BILA</name>
<reference evidence="2" key="1">
    <citation type="submission" date="2022-11" db="UniProtKB">
        <authorList>
            <consortium name="WormBaseParasite"/>
        </authorList>
    </citation>
    <scope>IDENTIFICATION</scope>
</reference>
<organism evidence="1 2">
    <name type="scientific">Panagrolaimus sp. ES5</name>
    <dbReference type="NCBI Taxonomy" id="591445"/>
    <lineage>
        <taxon>Eukaryota</taxon>
        <taxon>Metazoa</taxon>
        <taxon>Ecdysozoa</taxon>
        <taxon>Nematoda</taxon>
        <taxon>Chromadorea</taxon>
        <taxon>Rhabditida</taxon>
        <taxon>Tylenchina</taxon>
        <taxon>Panagrolaimomorpha</taxon>
        <taxon>Panagrolaimoidea</taxon>
        <taxon>Panagrolaimidae</taxon>
        <taxon>Panagrolaimus</taxon>
    </lineage>
</organism>
<accession>A0AC34FZP4</accession>
<evidence type="ECO:0000313" key="2">
    <source>
        <dbReference type="WBParaSite" id="ES5_v2.g22530.t1"/>
    </source>
</evidence>
<sequence>MGTNSGSGLWKNLGTSSLSTKDGEKWKLVDEYQTIENGKISIYKRDDDPTAEIISLVTLYGRRIVVHRTKKEVILMSSEGNGNTTRYLQCKREK</sequence>
<dbReference type="Proteomes" id="UP000887579">
    <property type="component" value="Unplaced"/>
</dbReference>
<protein>
    <submittedName>
        <fullName evidence="2">Uncharacterized protein</fullName>
    </submittedName>
</protein>
<evidence type="ECO:0000313" key="1">
    <source>
        <dbReference type="Proteomes" id="UP000887579"/>
    </source>
</evidence>
<dbReference type="WBParaSite" id="ES5_v2.g22530.t1">
    <property type="protein sequence ID" value="ES5_v2.g22530.t1"/>
    <property type="gene ID" value="ES5_v2.g22530"/>
</dbReference>
<proteinExistence type="predicted"/>